<evidence type="ECO:0000313" key="2">
    <source>
        <dbReference type="EMBL" id="EAW23914.1"/>
    </source>
</evidence>
<dbReference type="OrthoDB" id="4508301at2759"/>
<name>A1CYU4_NEOFI</name>
<dbReference type="KEGG" id="nfi:NFIA_034820"/>
<sequence length="444" mass="50133">MTETDQQALLQYKAHRPQTWAEPARKRRPGITFLQALWRFHYANQLSTGLGYWSEEAKNDAQEALEDDMQWKAYQRDIEENAGTDNDDKIDVGKFTSTRSFQLRISNEIPTDLTQGDISPEDPESSEHSESPEGPMSSRTRTKLTKGGPPTAPVENLPAVETMPDAETRSNDTRNDTDSTQGARSATAQTGNTTAGGLSFFSAAHPDSAKHVFARTKDEETVNMALVNFLDVMSYYCKKVRKLRWDLDRQNVTVTVGKATIVARTDGRLSKRAAPSDSQNFAIVEVKPFILRENPDKTLMQMGMEMVAWIGQSIHDGKEVSPYILISQHRQEVFVTFAKPGDGYKKYLEKNGPDSMTPEESDFLRLHCFGPFDIFDAKPIRTHHTPTSQQRLERAEAEGLRLQELVGDSDALYQEEVLKVEQKYKQALKAKDKEADTLKHQIKE</sequence>
<dbReference type="HOGENOM" id="CLU_616904_0_0_1"/>
<evidence type="ECO:0000256" key="1">
    <source>
        <dbReference type="SAM" id="MobiDB-lite"/>
    </source>
</evidence>
<reference evidence="3" key="1">
    <citation type="journal article" date="2008" name="PLoS Genet.">
        <title>Genomic islands in the pathogenic filamentous fungus Aspergillus fumigatus.</title>
        <authorList>
            <person name="Fedorova N.D."/>
            <person name="Khaldi N."/>
            <person name="Joardar V.S."/>
            <person name="Maiti R."/>
            <person name="Amedeo P."/>
            <person name="Anderson M.J."/>
            <person name="Crabtree J."/>
            <person name="Silva J.C."/>
            <person name="Badger J.H."/>
            <person name="Albarraq A."/>
            <person name="Angiuoli S."/>
            <person name="Bussey H."/>
            <person name="Bowyer P."/>
            <person name="Cotty P.J."/>
            <person name="Dyer P.S."/>
            <person name="Egan A."/>
            <person name="Galens K."/>
            <person name="Fraser-Liggett C.M."/>
            <person name="Haas B.J."/>
            <person name="Inman J.M."/>
            <person name="Kent R."/>
            <person name="Lemieux S."/>
            <person name="Malavazi I."/>
            <person name="Orvis J."/>
            <person name="Roemer T."/>
            <person name="Ronning C.M."/>
            <person name="Sundaram J.P."/>
            <person name="Sutton G."/>
            <person name="Turner G."/>
            <person name="Venter J.C."/>
            <person name="White O.R."/>
            <person name="Whitty B.R."/>
            <person name="Youngman P."/>
            <person name="Wolfe K.H."/>
            <person name="Goldman G.H."/>
            <person name="Wortman J.R."/>
            <person name="Jiang B."/>
            <person name="Denning D.W."/>
            <person name="Nierman W.C."/>
        </authorList>
    </citation>
    <scope>NUCLEOTIDE SEQUENCE [LARGE SCALE GENOMIC DNA]</scope>
    <source>
        <strain evidence="3">ATCC 1020 / DSM 3700 / CBS 544.65 / FGSC A1164 / JCM 1740 / NRRL 181 / WB 181</strain>
    </source>
</reference>
<protein>
    <submittedName>
        <fullName evidence="2">Uncharacterized protein</fullName>
    </submittedName>
</protein>
<accession>A1CYU4</accession>
<dbReference type="GeneID" id="4592452"/>
<keyword evidence="3" id="KW-1185">Reference proteome</keyword>
<feature type="compositionally biased region" description="Polar residues" evidence="1">
    <location>
        <begin position="103"/>
        <end position="117"/>
    </location>
</feature>
<dbReference type="VEuPathDB" id="FungiDB:NFIA_034820"/>
<evidence type="ECO:0000313" key="3">
    <source>
        <dbReference type="Proteomes" id="UP000006702"/>
    </source>
</evidence>
<dbReference type="Proteomes" id="UP000006702">
    <property type="component" value="Unassembled WGS sequence"/>
</dbReference>
<feature type="compositionally biased region" description="Low complexity" evidence="1">
    <location>
        <begin position="186"/>
        <end position="197"/>
    </location>
</feature>
<organism evidence="2 3">
    <name type="scientific">Neosartorya fischeri (strain ATCC 1020 / DSM 3700 / CBS 544.65 / FGSC A1164 / JCM 1740 / NRRL 181 / WB 181)</name>
    <name type="common">Aspergillus fischerianus</name>
    <dbReference type="NCBI Taxonomy" id="331117"/>
    <lineage>
        <taxon>Eukaryota</taxon>
        <taxon>Fungi</taxon>
        <taxon>Dikarya</taxon>
        <taxon>Ascomycota</taxon>
        <taxon>Pezizomycotina</taxon>
        <taxon>Eurotiomycetes</taxon>
        <taxon>Eurotiomycetidae</taxon>
        <taxon>Eurotiales</taxon>
        <taxon>Aspergillaceae</taxon>
        <taxon>Aspergillus</taxon>
        <taxon>Aspergillus subgen. Fumigati</taxon>
    </lineage>
</organism>
<dbReference type="OMA" id="IRIQESH"/>
<dbReference type="RefSeq" id="XP_001265811.1">
    <property type="nucleotide sequence ID" value="XM_001265810.1"/>
</dbReference>
<feature type="region of interest" description="Disordered" evidence="1">
    <location>
        <begin position="103"/>
        <end position="199"/>
    </location>
</feature>
<dbReference type="EMBL" id="DS027686">
    <property type="protein sequence ID" value="EAW23914.1"/>
    <property type="molecule type" value="Genomic_DNA"/>
</dbReference>
<dbReference type="eggNOG" id="ENOG502SZ7A">
    <property type="taxonomic scope" value="Eukaryota"/>
</dbReference>
<dbReference type="AlphaFoldDB" id="A1CYU4"/>
<proteinExistence type="predicted"/>
<feature type="compositionally biased region" description="Basic and acidic residues" evidence="1">
    <location>
        <begin position="166"/>
        <end position="177"/>
    </location>
</feature>
<dbReference type="STRING" id="331117.A1CYU4"/>
<gene>
    <name evidence="2" type="ORF">NFIA_034820</name>
</gene>